<dbReference type="Pfam" id="PF13715">
    <property type="entry name" value="CarbopepD_reg_2"/>
    <property type="match status" value="1"/>
</dbReference>
<keyword evidence="1" id="KW-0732">Signal</keyword>
<organism evidence="2 3">
    <name type="scientific">Paludibacter propionicigenes (strain DSM 17365 / JCM 13257 / WB4)</name>
    <dbReference type="NCBI Taxonomy" id="694427"/>
    <lineage>
        <taxon>Bacteria</taxon>
        <taxon>Pseudomonadati</taxon>
        <taxon>Bacteroidota</taxon>
        <taxon>Bacteroidia</taxon>
        <taxon>Bacteroidales</taxon>
        <taxon>Paludibacteraceae</taxon>
        <taxon>Paludibacter</taxon>
    </lineage>
</organism>
<proteinExistence type="predicted"/>
<sequence>MFWLLLIIGLLVTTFTHAQETVVAGQVLNISDKNPISNVNIRFRNSTKYVQTNDEGFFLIRYTGRESKLIFSCVGYKTQEIKVRPGQSVGVQIEMMEENTLLQEALIIPGVNPANDLMRRVRLMRRINDISQLEGYSARSTEQNLVLLSKINQGSISKRIFEQLKTGNLSKNDSSLVIPLYMAESKYELTVSGKKQVSQNIFSSPESGKMLLEKLVGQMSTELNFYENTVTIFGKSIISPLAGIGNSYYNYYLVDSLNTPTGKQYEIHFKSRNPKNLAFNGRFRIDSLTYALTEIDAELPNKANINFIHNLRISAKYIAQPNHRWSCDTEDMALNMNYELLADDAHPRPEVFIKRTSKYSISNTELFHAQNFAKSDYDQITLNSKLDDLNNTPLLRTAKLIANVALTGNIPMGKVDLGNILQLARLTNIEGTRLTLPLKTNEKLWPNVAIGGYLGYGTKNNTFKYSAMAGYKLPGKKKRVINLSYTDDYRRIDYNYNNFLYHENPLVTGDEDISTTLLMLWSGDKLNPRKELNLSFFNDWNSDIESALYLRANKLYANSKLPMQTNGVDIPSLQQRSATFNTRFSFGERTYENHLQRIYIQNNKPVLSLTFEGGQYSVGDKTGGYGKLMSAVKQYIHFDYGEIYYVAEAGYIVGKVPYPLLEIPMGSEAGGYGIFRMNIPVQTGSGGYSMYQYNMMRYMEYAADKYVNLQTEFAFNGLLMNQIPLIKHLNLRELLSFKLAYGSLSDSHRAVLDYPVFMQPIKKPYMEVGVGFTNIFHLLSVQSVWRLTDTDKSGVFHWGIRCGLNVSF</sequence>
<dbReference type="STRING" id="694427.Palpr_2014"/>
<dbReference type="HOGENOM" id="CLU_015931_2_0_10"/>
<gene>
    <name evidence="2" type="ordered locus">Palpr_2014</name>
</gene>
<accession>E4T607</accession>
<evidence type="ECO:0008006" key="4">
    <source>
        <dbReference type="Google" id="ProtNLM"/>
    </source>
</evidence>
<feature type="chain" id="PRO_5003189096" description="Carboxypeptidase-like regulatory domain-containing protein" evidence="1">
    <location>
        <begin position="19"/>
        <end position="808"/>
    </location>
</feature>
<dbReference type="InterPro" id="IPR008969">
    <property type="entry name" value="CarboxyPept-like_regulatory"/>
</dbReference>
<evidence type="ECO:0000313" key="3">
    <source>
        <dbReference type="Proteomes" id="UP000008718"/>
    </source>
</evidence>
<evidence type="ECO:0000256" key="1">
    <source>
        <dbReference type="SAM" id="SignalP"/>
    </source>
</evidence>
<protein>
    <recommendedName>
        <fullName evidence="4">Carboxypeptidase-like regulatory domain-containing protein</fullName>
    </recommendedName>
</protein>
<dbReference type="AlphaFoldDB" id="E4T607"/>
<evidence type="ECO:0000313" key="2">
    <source>
        <dbReference type="EMBL" id="ADQ80151.1"/>
    </source>
</evidence>
<dbReference type="InterPro" id="IPR043741">
    <property type="entry name" value="DUF5686"/>
</dbReference>
<reference key="1">
    <citation type="submission" date="2010-11" db="EMBL/GenBank/DDBJ databases">
        <title>The complete genome of Paludibacter propionicigenes DSM 17365.</title>
        <authorList>
            <consortium name="US DOE Joint Genome Institute (JGI-PGF)"/>
            <person name="Lucas S."/>
            <person name="Copeland A."/>
            <person name="Lapidus A."/>
            <person name="Bruce D."/>
            <person name="Goodwin L."/>
            <person name="Pitluck S."/>
            <person name="Kyrpides N."/>
            <person name="Mavromatis K."/>
            <person name="Ivanova N."/>
            <person name="Munk A.C."/>
            <person name="Brettin T."/>
            <person name="Detter J.C."/>
            <person name="Han C."/>
            <person name="Tapia R."/>
            <person name="Land M."/>
            <person name="Hauser L."/>
            <person name="Markowitz V."/>
            <person name="Cheng J.-F."/>
            <person name="Hugenholtz P."/>
            <person name="Woyke T."/>
            <person name="Wu D."/>
            <person name="Gronow S."/>
            <person name="Wellnitz S."/>
            <person name="Brambilla E."/>
            <person name="Klenk H.-P."/>
            <person name="Eisen J.A."/>
        </authorList>
    </citation>
    <scope>NUCLEOTIDE SEQUENCE</scope>
    <source>
        <strain>WB4</strain>
    </source>
</reference>
<dbReference type="Pfam" id="PF18939">
    <property type="entry name" value="DUF5686"/>
    <property type="match status" value="2"/>
</dbReference>
<dbReference type="eggNOG" id="COG4775">
    <property type="taxonomic scope" value="Bacteria"/>
</dbReference>
<dbReference type="EMBL" id="CP002345">
    <property type="protein sequence ID" value="ADQ80151.1"/>
    <property type="molecule type" value="Genomic_DNA"/>
</dbReference>
<dbReference type="Proteomes" id="UP000008718">
    <property type="component" value="Chromosome"/>
</dbReference>
<dbReference type="KEGG" id="ppn:Palpr_2014"/>
<keyword evidence="3" id="KW-1185">Reference proteome</keyword>
<dbReference type="Gene3D" id="2.60.40.1120">
    <property type="entry name" value="Carboxypeptidase-like, regulatory domain"/>
    <property type="match status" value="1"/>
</dbReference>
<reference evidence="2 3" key="2">
    <citation type="journal article" date="2011" name="Stand. Genomic Sci.">
        <title>Complete genome sequence of Paludibacter propionicigenes type strain (WB4).</title>
        <authorList>
            <person name="Gronow S."/>
            <person name="Munk C."/>
            <person name="Lapidus A."/>
            <person name="Nolan M."/>
            <person name="Lucas S."/>
            <person name="Hammon N."/>
            <person name="Deshpande S."/>
            <person name="Cheng J.F."/>
            <person name="Tapia R."/>
            <person name="Han C."/>
            <person name="Goodwin L."/>
            <person name="Pitluck S."/>
            <person name="Liolios K."/>
            <person name="Ivanova N."/>
            <person name="Mavromatis K."/>
            <person name="Mikhailova N."/>
            <person name="Pati A."/>
            <person name="Chen A."/>
            <person name="Palaniappan K."/>
            <person name="Land M."/>
            <person name="Hauser L."/>
            <person name="Chang Y.J."/>
            <person name="Jeffries C.D."/>
            <person name="Brambilla E."/>
            <person name="Rohde M."/>
            <person name="Goker M."/>
            <person name="Detter J.C."/>
            <person name="Woyke T."/>
            <person name="Bristow J."/>
            <person name="Eisen J.A."/>
            <person name="Markowitz V."/>
            <person name="Hugenholtz P."/>
            <person name="Kyrpides N.C."/>
            <person name="Klenk H.P."/>
        </authorList>
    </citation>
    <scope>NUCLEOTIDE SEQUENCE [LARGE SCALE GENOMIC DNA]</scope>
    <source>
        <strain evidence="3">DSM 17365 / JCM 13257 / WB4</strain>
    </source>
</reference>
<name>E4T607_PALPW</name>
<feature type="signal peptide" evidence="1">
    <location>
        <begin position="1"/>
        <end position="18"/>
    </location>
</feature>
<dbReference type="SUPFAM" id="SSF49464">
    <property type="entry name" value="Carboxypeptidase regulatory domain-like"/>
    <property type="match status" value="1"/>
</dbReference>